<organism evidence="1 2">
    <name type="scientific">Embleya hyalina</name>
    <dbReference type="NCBI Taxonomy" id="516124"/>
    <lineage>
        <taxon>Bacteria</taxon>
        <taxon>Bacillati</taxon>
        <taxon>Actinomycetota</taxon>
        <taxon>Actinomycetes</taxon>
        <taxon>Kitasatosporales</taxon>
        <taxon>Streptomycetaceae</taxon>
        <taxon>Embleya</taxon>
    </lineage>
</organism>
<keyword evidence="2" id="KW-1185">Reference proteome</keyword>
<proteinExistence type="predicted"/>
<dbReference type="EMBL" id="BIFH01000034">
    <property type="protein sequence ID" value="GCD99636.1"/>
    <property type="molecule type" value="Genomic_DNA"/>
</dbReference>
<reference evidence="1 2" key="1">
    <citation type="submission" date="2018-12" db="EMBL/GenBank/DDBJ databases">
        <title>Draft genome sequence of Embleya hyalina NBRC 13850T.</title>
        <authorList>
            <person name="Komaki H."/>
            <person name="Hosoyama A."/>
            <person name="Kimura A."/>
            <person name="Ichikawa N."/>
            <person name="Tamura T."/>
        </authorList>
    </citation>
    <scope>NUCLEOTIDE SEQUENCE [LARGE SCALE GENOMIC DNA]</scope>
    <source>
        <strain evidence="1 2">NBRC 13850</strain>
    </source>
</reference>
<comment type="caution">
    <text evidence="1">The sequence shown here is derived from an EMBL/GenBank/DDBJ whole genome shotgun (WGS) entry which is preliminary data.</text>
</comment>
<evidence type="ECO:0000313" key="2">
    <source>
        <dbReference type="Proteomes" id="UP000286931"/>
    </source>
</evidence>
<dbReference type="Proteomes" id="UP000286931">
    <property type="component" value="Unassembled WGS sequence"/>
</dbReference>
<gene>
    <name evidence="1" type="ORF">EHYA_07358</name>
</gene>
<dbReference type="AlphaFoldDB" id="A0A401YYB6"/>
<protein>
    <submittedName>
        <fullName evidence="1">Uncharacterized protein</fullName>
    </submittedName>
</protein>
<name>A0A401YYB6_9ACTN</name>
<evidence type="ECO:0000313" key="1">
    <source>
        <dbReference type="EMBL" id="GCD99636.1"/>
    </source>
</evidence>
<sequence length="40" mass="4702">MWRLWDTGRAWALVDDRHGIGKAVRGGPRRLWEEVYAALH</sequence>
<accession>A0A401YYB6</accession>
<dbReference type="RefSeq" id="WP_281290571.1">
    <property type="nucleotide sequence ID" value="NZ_BIFH01000034.1"/>
</dbReference>